<reference evidence="2 3" key="1">
    <citation type="journal article" date="2022" name="Int. J. Syst. Evol. Microbiol.">
        <title>Apilactobacillus apisilvae sp. nov., Nicolia spurrieriana gen. nov. sp. nov., Bombilactobacillus folatiphilus sp. nov. and Bombilactobacillus thymidiniphilus sp. nov., four new lactic acid bacterial isolates from stingless bees Tetragonula carbonaria and Austroplebeia australis.</title>
        <authorList>
            <person name="Oliphant S.A."/>
            <person name="Watson-Haigh N.S."/>
            <person name="Sumby K.M."/>
            <person name="Gardner J."/>
            <person name="Groom S."/>
            <person name="Jiranek V."/>
        </authorList>
    </citation>
    <scope>NUCLEOTIDE SEQUENCE [LARGE SCALE GENOMIC DNA]</scope>
    <source>
        <strain evidence="2 3">SG4_A1</strain>
    </source>
</reference>
<dbReference type="Proteomes" id="UP000831947">
    <property type="component" value="Chromosome"/>
</dbReference>
<accession>A0ABY4PEE3</accession>
<sequence length="47" mass="5131">MLKSNSSLQKFQSINSQSLSLVIDGKKHGFWWTCGDAVGSFLSGLIN</sequence>
<dbReference type="RefSeq" id="WP_249512821.1">
    <property type="nucleotide sequence ID" value="NZ_CP093365.1"/>
</dbReference>
<dbReference type="EMBL" id="CP093365">
    <property type="protein sequence ID" value="UQS83595.1"/>
    <property type="molecule type" value="Genomic_DNA"/>
</dbReference>
<organism evidence="2 3">
    <name type="scientific">Bombilactobacillus thymidiniphilus</name>
    <dbReference type="NCBI Taxonomy" id="2923363"/>
    <lineage>
        <taxon>Bacteria</taxon>
        <taxon>Bacillati</taxon>
        <taxon>Bacillota</taxon>
        <taxon>Bacilli</taxon>
        <taxon>Lactobacillales</taxon>
        <taxon>Lactobacillaceae</taxon>
        <taxon>Bombilactobacillus</taxon>
    </lineage>
</organism>
<evidence type="ECO:0000313" key="3">
    <source>
        <dbReference type="Proteomes" id="UP000831947"/>
    </source>
</evidence>
<keyword evidence="3" id="KW-1185">Reference proteome</keyword>
<dbReference type="EMBL" id="CP093365">
    <property type="protein sequence ID" value="UQS83652.1"/>
    <property type="molecule type" value="Genomic_DNA"/>
</dbReference>
<proteinExistence type="predicted"/>
<name>A0ABY4PEE3_9LACO</name>
<evidence type="ECO:0000313" key="2">
    <source>
        <dbReference type="EMBL" id="UQS83652.1"/>
    </source>
</evidence>
<evidence type="ECO:0000313" key="1">
    <source>
        <dbReference type="EMBL" id="UQS83595.1"/>
    </source>
</evidence>
<gene>
    <name evidence="2" type="ORF">MOO47_00155</name>
    <name evidence="1" type="ORF">MOO47_07475</name>
</gene>
<protein>
    <submittedName>
        <fullName evidence="2">Uncharacterized protein</fullName>
    </submittedName>
</protein>